<feature type="transmembrane region" description="Helical" evidence="1">
    <location>
        <begin position="172"/>
        <end position="193"/>
    </location>
</feature>
<proteinExistence type="predicted"/>
<accession>A0ABT9Z304</accession>
<comment type="caution">
    <text evidence="2">The sequence shown here is derived from an EMBL/GenBank/DDBJ whole genome shotgun (WGS) entry which is preliminary data.</text>
</comment>
<dbReference type="EMBL" id="JAUSTZ010000004">
    <property type="protein sequence ID" value="MDQ0226221.1"/>
    <property type="molecule type" value="Genomic_DNA"/>
</dbReference>
<keyword evidence="1" id="KW-1133">Transmembrane helix</keyword>
<evidence type="ECO:0000256" key="1">
    <source>
        <dbReference type="SAM" id="Phobius"/>
    </source>
</evidence>
<organism evidence="2 3">
    <name type="scientific">Metabacillus niabensis</name>
    <dbReference type="NCBI Taxonomy" id="324854"/>
    <lineage>
        <taxon>Bacteria</taxon>
        <taxon>Bacillati</taxon>
        <taxon>Bacillota</taxon>
        <taxon>Bacilli</taxon>
        <taxon>Bacillales</taxon>
        <taxon>Bacillaceae</taxon>
        <taxon>Metabacillus</taxon>
    </lineage>
</organism>
<dbReference type="Proteomes" id="UP001232245">
    <property type="component" value="Unassembled WGS sequence"/>
</dbReference>
<gene>
    <name evidence="2" type="ORF">J2S02_002566</name>
</gene>
<keyword evidence="1" id="KW-0812">Transmembrane</keyword>
<name>A0ABT9Z304_9BACI</name>
<keyword evidence="3" id="KW-1185">Reference proteome</keyword>
<dbReference type="RefSeq" id="WP_307190712.1">
    <property type="nucleotide sequence ID" value="NZ_JAUSTZ010000004.1"/>
</dbReference>
<sequence>MFIRKIVILSFIFFLFFSLNVNKINAEDNFILRKVLTGISWTKVDEGTRINLDYIEIKKVGDQETTFGPNTYFIDATDLEYKNLDEEKIEKYLKESSNNSFVYSEDSVYGNYLDIFADVHNENLTKQELDKIVDDAVKEVENYYKQKDQIISGEVTMPQKEQKMESEGQNPIYLWILSAILALFGINILMKILNRKKK</sequence>
<evidence type="ECO:0000313" key="2">
    <source>
        <dbReference type="EMBL" id="MDQ0226221.1"/>
    </source>
</evidence>
<protein>
    <submittedName>
        <fullName evidence="2">Uncharacterized protein</fullName>
    </submittedName>
</protein>
<keyword evidence="1" id="KW-0472">Membrane</keyword>
<evidence type="ECO:0000313" key="3">
    <source>
        <dbReference type="Proteomes" id="UP001232245"/>
    </source>
</evidence>
<reference evidence="2 3" key="1">
    <citation type="submission" date="2023-07" db="EMBL/GenBank/DDBJ databases">
        <title>Genomic Encyclopedia of Type Strains, Phase IV (KMG-IV): sequencing the most valuable type-strain genomes for metagenomic binning, comparative biology and taxonomic classification.</title>
        <authorList>
            <person name="Goeker M."/>
        </authorList>
    </citation>
    <scope>NUCLEOTIDE SEQUENCE [LARGE SCALE GENOMIC DNA]</scope>
    <source>
        <strain evidence="2 3">DSM 17723</strain>
    </source>
</reference>